<proteinExistence type="predicted"/>
<dbReference type="Proteomes" id="UP000692954">
    <property type="component" value="Unassembled WGS sequence"/>
</dbReference>
<protein>
    <submittedName>
        <fullName evidence="2">Uncharacterized protein</fullName>
    </submittedName>
</protein>
<keyword evidence="1" id="KW-1133">Transmembrane helix</keyword>
<dbReference type="AlphaFoldDB" id="A0A8S1Q9S9"/>
<keyword evidence="1" id="KW-0472">Membrane</keyword>
<keyword evidence="3" id="KW-1185">Reference proteome</keyword>
<comment type="caution">
    <text evidence="2">The sequence shown here is derived from an EMBL/GenBank/DDBJ whole genome shotgun (WGS) entry which is preliminary data.</text>
</comment>
<evidence type="ECO:0000313" key="2">
    <source>
        <dbReference type="EMBL" id="CAD8112459.1"/>
    </source>
</evidence>
<reference evidence="2" key="1">
    <citation type="submission" date="2021-01" db="EMBL/GenBank/DDBJ databases">
        <authorList>
            <consortium name="Genoscope - CEA"/>
            <person name="William W."/>
        </authorList>
    </citation>
    <scope>NUCLEOTIDE SEQUENCE</scope>
</reference>
<feature type="transmembrane region" description="Helical" evidence="1">
    <location>
        <begin position="42"/>
        <end position="65"/>
    </location>
</feature>
<accession>A0A8S1Q9S9</accession>
<evidence type="ECO:0000313" key="3">
    <source>
        <dbReference type="Proteomes" id="UP000692954"/>
    </source>
</evidence>
<organism evidence="2 3">
    <name type="scientific">Paramecium sonneborni</name>
    <dbReference type="NCBI Taxonomy" id="65129"/>
    <lineage>
        <taxon>Eukaryota</taxon>
        <taxon>Sar</taxon>
        <taxon>Alveolata</taxon>
        <taxon>Ciliophora</taxon>
        <taxon>Intramacronucleata</taxon>
        <taxon>Oligohymenophorea</taxon>
        <taxon>Peniculida</taxon>
        <taxon>Parameciidae</taxon>
        <taxon>Paramecium</taxon>
    </lineage>
</organism>
<name>A0A8S1Q9S9_9CILI</name>
<keyword evidence="1" id="KW-0812">Transmembrane</keyword>
<dbReference type="EMBL" id="CAJJDN010000101">
    <property type="protein sequence ID" value="CAD8112459.1"/>
    <property type="molecule type" value="Genomic_DNA"/>
</dbReference>
<gene>
    <name evidence="2" type="ORF">PSON_ATCC_30995.1.T1010005</name>
</gene>
<sequence length="77" mass="9506">MMKKPICMIKWGMRYFGWNFYYDERIKAVLKVNILLHTIKKILFMISMISYILKLLYYTQIFNYINISFNNSYLNDK</sequence>
<evidence type="ECO:0000256" key="1">
    <source>
        <dbReference type="SAM" id="Phobius"/>
    </source>
</evidence>